<name>A0A2A7MQU4_MYCAG</name>
<dbReference type="GO" id="GO:0003700">
    <property type="term" value="F:DNA-binding transcription factor activity"/>
    <property type="evidence" value="ECO:0007669"/>
    <property type="project" value="TreeGrafter"/>
</dbReference>
<evidence type="ECO:0000256" key="4">
    <source>
        <dbReference type="PROSITE-ProRule" id="PRU00335"/>
    </source>
</evidence>
<dbReference type="AlphaFoldDB" id="A0A2A7MQU4"/>
<dbReference type="InterPro" id="IPR050109">
    <property type="entry name" value="HTH-type_TetR-like_transc_reg"/>
</dbReference>
<proteinExistence type="predicted"/>
<dbReference type="Gene3D" id="1.10.357.10">
    <property type="entry name" value="Tetracycline Repressor, domain 2"/>
    <property type="match status" value="1"/>
</dbReference>
<feature type="domain" description="HTH tetR-type" evidence="5">
    <location>
        <begin position="13"/>
        <end position="71"/>
    </location>
</feature>
<dbReference type="GO" id="GO:0000976">
    <property type="term" value="F:transcription cis-regulatory region binding"/>
    <property type="evidence" value="ECO:0007669"/>
    <property type="project" value="TreeGrafter"/>
</dbReference>
<evidence type="ECO:0000256" key="2">
    <source>
        <dbReference type="ARBA" id="ARBA00023125"/>
    </source>
</evidence>
<sequence>MTDATAGRPNQKSRTRKDLLDAAARLLRQGRRPTLEDVAEEALVSRATAYRYFPNVDALLVEAPLDGAMPDPDALFADGSEDPVERLNIVDAALDDMIAANEQALRLMLALSLQQDRNGDHDPVPARQNRRAALIDSALEPARDDIDPVVRQRLSRALALILGTESMVVLKDVLQLDPAEAREVKRWAIAALVNAATRSGRP</sequence>
<dbReference type="PROSITE" id="PS50977">
    <property type="entry name" value="HTH_TETR_2"/>
    <property type="match status" value="1"/>
</dbReference>
<protein>
    <submittedName>
        <fullName evidence="6">TetR family transcriptional regulator</fullName>
    </submittedName>
</protein>
<dbReference type="InterPro" id="IPR009057">
    <property type="entry name" value="Homeodomain-like_sf"/>
</dbReference>
<keyword evidence="7" id="KW-1185">Reference proteome</keyword>
<comment type="caution">
    <text evidence="6">The sequence shown here is derived from an EMBL/GenBank/DDBJ whole genome shotgun (WGS) entry which is preliminary data.</text>
</comment>
<dbReference type="RefSeq" id="WP_097944513.1">
    <property type="nucleotide sequence ID" value="NZ_BLKS01000001.1"/>
</dbReference>
<dbReference type="Pfam" id="PF00440">
    <property type="entry name" value="TetR_N"/>
    <property type="match status" value="1"/>
</dbReference>
<evidence type="ECO:0000313" key="6">
    <source>
        <dbReference type="EMBL" id="PEG33518.1"/>
    </source>
</evidence>
<dbReference type="Proteomes" id="UP000220914">
    <property type="component" value="Unassembled WGS sequence"/>
</dbReference>
<accession>A0A2A7MQU4</accession>
<evidence type="ECO:0000313" key="7">
    <source>
        <dbReference type="Proteomes" id="UP000220914"/>
    </source>
</evidence>
<dbReference type="SUPFAM" id="SSF46689">
    <property type="entry name" value="Homeodomain-like"/>
    <property type="match status" value="1"/>
</dbReference>
<dbReference type="OrthoDB" id="3217159at2"/>
<keyword evidence="2 4" id="KW-0238">DNA-binding</keyword>
<dbReference type="PANTHER" id="PTHR30055:SF234">
    <property type="entry name" value="HTH-TYPE TRANSCRIPTIONAL REGULATOR BETI"/>
    <property type="match status" value="1"/>
</dbReference>
<organism evidence="6 7">
    <name type="scientific">Mycolicibacterium agri</name>
    <name type="common">Mycobacterium agri</name>
    <dbReference type="NCBI Taxonomy" id="36811"/>
    <lineage>
        <taxon>Bacteria</taxon>
        <taxon>Bacillati</taxon>
        <taxon>Actinomycetota</taxon>
        <taxon>Actinomycetes</taxon>
        <taxon>Mycobacteriales</taxon>
        <taxon>Mycobacteriaceae</taxon>
        <taxon>Mycolicibacterium</taxon>
    </lineage>
</organism>
<keyword evidence="1" id="KW-0805">Transcription regulation</keyword>
<dbReference type="PANTHER" id="PTHR30055">
    <property type="entry name" value="HTH-TYPE TRANSCRIPTIONAL REGULATOR RUTR"/>
    <property type="match status" value="1"/>
</dbReference>
<evidence type="ECO:0000256" key="1">
    <source>
        <dbReference type="ARBA" id="ARBA00023015"/>
    </source>
</evidence>
<evidence type="ECO:0000256" key="3">
    <source>
        <dbReference type="ARBA" id="ARBA00023163"/>
    </source>
</evidence>
<reference evidence="6 7" key="1">
    <citation type="submission" date="2017-10" db="EMBL/GenBank/DDBJ databases">
        <title>The new phylogeny of genus Mycobacterium.</title>
        <authorList>
            <person name="Tortoli E."/>
            <person name="Trovato A."/>
            <person name="Cirillo D.M."/>
        </authorList>
    </citation>
    <scope>NUCLEOTIDE SEQUENCE [LARGE SCALE GENOMIC DNA]</scope>
    <source>
        <strain evidence="6 7">CCUG37673</strain>
    </source>
</reference>
<dbReference type="InterPro" id="IPR001647">
    <property type="entry name" value="HTH_TetR"/>
</dbReference>
<gene>
    <name evidence="6" type="ORF">CQY20_30345</name>
</gene>
<keyword evidence="3" id="KW-0804">Transcription</keyword>
<evidence type="ECO:0000259" key="5">
    <source>
        <dbReference type="PROSITE" id="PS50977"/>
    </source>
</evidence>
<dbReference type="EMBL" id="PDCP01000107">
    <property type="protein sequence ID" value="PEG33518.1"/>
    <property type="molecule type" value="Genomic_DNA"/>
</dbReference>
<feature type="DNA-binding region" description="H-T-H motif" evidence="4">
    <location>
        <begin position="34"/>
        <end position="53"/>
    </location>
</feature>